<feature type="region of interest" description="Disordered" evidence="8">
    <location>
        <begin position="442"/>
        <end position="497"/>
    </location>
</feature>
<evidence type="ECO:0000256" key="1">
    <source>
        <dbReference type="ARBA" id="ARBA00004370"/>
    </source>
</evidence>
<comment type="similarity">
    <text evidence="2">Belongs to the TEX28 family.</text>
</comment>
<evidence type="ECO:0000313" key="9">
    <source>
        <dbReference type="Ensembl" id="ENSOCUP00000043633.1"/>
    </source>
</evidence>
<dbReference type="Pfam" id="PF10267">
    <property type="entry name" value="Tmemb_cc2"/>
    <property type="match status" value="1"/>
</dbReference>
<feature type="compositionally biased region" description="Gly residues" evidence="8">
    <location>
        <begin position="903"/>
        <end position="918"/>
    </location>
</feature>
<feature type="compositionally biased region" description="Low complexity" evidence="8">
    <location>
        <begin position="478"/>
        <end position="488"/>
    </location>
</feature>
<reference evidence="9" key="2">
    <citation type="submission" date="2025-08" db="UniProtKB">
        <authorList>
            <consortium name="Ensembl"/>
        </authorList>
    </citation>
    <scope>IDENTIFICATION</scope>
    <source>
        <strain evidence="9">Thorbecke</strain>
    </source>
</reference>
<sequence length="942" mass="99354">MKRCRSDELQQQGEEDGAGLEDAACHLPGADLRPGEAAGANPAGGPTSDASAAAAPKPGLRSKPPDLKKIQQLSEGSMFGHGLKHLFHSRRRSREREQQASQDCQQQQGLSDHDSPDEKERSPEMHRVSYAMSLHDLPARPTAFNRVLQQIRSRPSIKRGASLHSSTGGGSSGSSSRRTKSSSLEPQRGSPHLLRKAPQDSSLAAILHQHQCRPRSSSTTDTALLLADGGNVYLLAEEAEGLGDKVDKGEAVALSLPSGPGHGDSDGPVSLDVPEGAPDPQRTKAAIDHLHQKILKITEQIKIEQEARDDNVAEYLKLANNADRQQASRIKQVFEKKNQKSAQTIAQLHKKLEHYRRRLREIEQNGPSRQPKDVLRDMQQGLRDVGANVRAGISGFGGGVVEGVKGSLSGLSQATHSAVVSKPREFASLIRNKFGSADNIAHLKDPLEDGPPEEAARALSGSATLVSSPKYGSDDECSSASASSAGAGSNSGAGPAGALGSPKSAVLYGAPGSLDSVLEELREIREGQSHLEDSMEDLKAQLQRDYTYMTQCLQEERYRYERLEEQLNDLTELHQNEMTNLKQELASMEEKVAYQSYERARDIQVGGDRAQRGREGGRPGAGGGGHHATAGRGGGLLCPHLCWQPERAGLGRLLSFPHTPFLSLVLAGRAGWGRLLSFPHTPFLSLAGRAGWGRGPAPLSSPAPPAGGRGVLPDPGHQAGAAAAAAAGGAAGGRGERQRAGTAGQVHQRDPGAHGRAAGVRVHRGQLHHAAHEDAPAHRQHRPAAPRPAPPLEALGLRHLPPGARAAAQLSGPPAPAPAPAVLPARWPHFSRGDPGTPRSLRLLPVRSSSSCPSSAPASVSRLLPAGLKKAPCETRAARWSRRGRRCWTVAVMFVSWPPAGWPGSGGPPRRGGGGGGAAPPEAAAGSPGPRPTCSRPGSGLP</sequence>
<dbReference type="Proteomes" id="UP000001811">
    <property type="component" value="Chromosome 16"/>
</dbReference>
<dbReference type="Bgee" id="ENSOCUG00000001246">
    <property type="expression patterns" value="Expressed in blood and 18 other cell types or tissues"/>
</dbReference>
<feature type="compositionally biased region" description="Low complexity" evidence="8">
    <location>
        <begin position="919"/>
        <end position="928"/>
    </location>
</feature>
<reference evidence="9" key="3">
    <citation type="submission" date="2025-09" db="UniProtKB">
        <authorList>
            <consortium name="Ensembl"/>
        </authorList>
    </citation>
    <scope>IDENTIFICATION</scope>
    <source>
        <strain evidence="9">Thorbecke</strain>
    </source>
</reference>
<dbReference type="EMBL" id="AAGW02025362">
    <property type="status" value="NOT_ANNOTATED_CDS"/>
    <property type="molecule type" value="Genomic_DNA"/>
</dbReference>
<feature type="compositionally biased region" description="Low complexity" evidence="8">
    <location>
        <begin position="718"/>
        <end position="728"/>
    </location>
</feature>
<dbReference type="EMBL" id="AAGW02025361">
    <property type="status" value="NOT_ANNOTATED_CDS"/>
    <property type="molecule type" value="Genomic_DNA"/>
</dbReference>
<proteinExistence type="inferred from homology"/>
<protein>
    <submittedName>
        <fullName evidence="9">Transmembrane and coiled-coil domain family 2</fullName>
    </submittedName>
</protein>
<feature type="compositionally biased region" description="Basic residues" evidence="8">
    <location>
        <begin position="82"/>
        <end position="93"/>
    </location>
</feature>
<feature type="coiled-coil region" evidence="7">
    <location>
        <begin position="338"/>
        <end position="365"/>
    </location>
</feature>
<dbReference type="FunCoup" id="A0A5F9DCQ9">
    <property type="interactions" value="589"/>
</dbReference>
<evidence type="ECO:0000256" key="5">
    <source>
        <dbReference type="ARBA" id="ARBA00023054"/>
    </source>
</evidence>
<evidence type="ECO:0000256" key="6">
    <source>
        <dbReference type="ARBA" id="ARBA00023136"/>
    </source>
</evidence>
<keyword evidence="3" id="KW-0812">Transmembrane</keyword>
<dbReference type="GO" id="GO:0042982">
    <property type="term" value="P:amyloid precursor protein metabolic process"/>
    <property type="evidence" value="ECO:0007669"/>
    <property type="project" value="Ensembl"/>
</dbReference>
<keyword evidence="5 7" id="KW-0175">Coiled coil</keyword>
<gene>
    <name evidence="9" type="primary">TMCC2</name>
</gene>
<dbReference type="Ensembl" id="ENSOCUT00000044803.1">
    <property type="protein sequence ID" value="ENSOCUP00000043633.1"/>
    <property type="gene ID" value="ENSOCUG00000001246.4"/>
</dbReference>
<feature type="region of interest" description="Disordered" evidence="8">
    <location>
        <begin position="899"/>
        <end position="942"/>
    </location>
</feature>
<evidence type="ECO:0000256" key="4">
    <source>
        <dbReference type="ARBA" id="ARBA00022989"/>
    </source>
</evidence>
<keyword evidence="6" id="KW-0472">Membrane</keyword>
<evidence type="ECO:0000256" key="2">
    <source>
        <dbReference type="ARBA" id="ARBA00008108"/>
    </source>
</evidence>
<reference evidence="9 10" key="1">
    <citation type="journal article" date="2011" name="Nature">
        <title>A high-resolution map of human evolutionary constraint using 29 mammals.</title>
        <authorList>
            <person name="Lindblad-Toh K."/>
            <person name="Garber M."/>
            <person name="Zuk O."/>
            <person name="Lin M.F."/>
            <person name="Parker B.J."/>
            <person name="Washietl S."/>
            <person name="Kheradpour P."/>
            <person name="Ernst J."/>
            <person name="Jordan G."/>
            <person name="Mauceli E."/>
            <person name="Ward L.D."/>
            <person name="Lowe C.B."/>
            <person name="Holloway A.K."/>
            <person name="Clamp M."/>
            <person name="Gnerre S."/>
            <person name="Alfoldi J."/>
            <person name="Beal K."/>
            <person name="Chang J."/>
            <person name="Clawson H."/>
            <person name="Cuff J."/>
            <person name="Di Palma F."/>
            <person name="Fitzgerald S."/>
            <person name="Flicek P."/>
            <person name="Guttman M."/>
            <person name="Hubisz M.J."/>
            <person name="Jaffe D.B."/>
            <person name="Jungreis I."/>
            <person name="Kent W.J."/>
            <person name="Kostka D."/>
            <person name="Lara M."/>
            <person name="Martins A.L."/>
            <person name="Massingham T."/>
            <person name="Moltke I."/>
            <person name="Raney B.J."/>
            <person name="Rasmussen M.D."/>
            <person name="Robinson J."/>
            <person name="Stark A."/>
            <person name="Vilella A.J."/>
            <person name="Wen J."/>
            <person name="Xie X."/>
            <person name="Zody M.C."/>
            <person name="Baldwin J."/>
            <person name="Bloom T."/>
            <person name="Chin C.W."/>
            <person name="Heiman D."/>
            <person name="Nicol R."/>
            <person name="Nusbaum C."/>
            <person name="Young S."/>
            <person name="Wilkinson J."/>
            <person name="Worley K.C."/>
            <person name="Kovar C.L."/>
            <person name="Muzny D.M."/>
            <person name="Gibbs R.A."/>
            <person name="Cree A."/>
            <person name="Dihn H.H."/>
            <person name="Fowler G."/>
            <person name="Jhangiani S."/>
            <person name="Joshi V."/>
            <person name="Lee S."/>
            <person name="Lewis L.R."/>
            <person name="Nazareth L.V."/>
            <person name="Okwuonu G."/>
            <person name="Santibanez J."/>
            <person name="Warren W.C."/>
            <person name="Mardis E.R."/>
            <person name="Weinstock G.M."/>
            <person name="Wilson R.K."/>
            <person name="Delehaunty K."/>
            <person name="Dooling D."/>
            <person name="Fronik C."/>
            <person name="Fulton L."/>
            <person name="Fulton B."/>
            <person name="Graves T."/>
            <person name="Minx P."/>
            <person name="Sodergren E."/>
            <person name="Birney E."/>
            <person name="Margulies E.H."/>
            <person name="Herrero J."/>
            <person name="Green E.D."/>
            <person name="Haussler D."/>
            <person name="Siepel A."/>
            <person name="Goldman N."/>
            <person name="Pollard K.S."/>
            <person name="Pedersen J.S."/>
            <person name="Lander E.S."/>
            <person name="Kellis M."/>
        </authorList>
    </citation>
    <scope>NUCLEOTIDE SEQUENCE [LARGE SCALE GENOMIC DNA]</scope>
    <source>
        <strain evidence="9 10">Thorbecke inbred</strain>
    </source>
</reference>
<dbReference type="PANTHER" id="PTHR17613:SF9">
    <property type="entry name" value="TRANSMEMBRANE AND COILED-COIL DOMAINS PROTEIN 2"/>
    <property type="match status" value="1"/>
</dbReference>
<feature type="region of interest" description="Disordered" evidence="8">
    <location>
        <begin position="1"/>
        <end position="198"/>
    </location>
</feature>
<name>A0A5F9DCQ9_RABIT</name>
<evidence type="ECO:0000256" key="8">
    <source>
        <dbReference type="SAM" id="MobiDB-lite"/>
    </source>
</evidence>
<dbReference type="GO" id="GO:0016020">
    <property type="term" value="C:membrane"/>
    <property type="evidence" value="ECO:0007669"/>
    <property type="project" value="UniProtKB-SubCell"/>
</dbReference>
<feature type="compositionally biased region" description="Low complexity" evidence="8">
    <location>
        <begin position="99"/>
        <end position="108"/>
    </location>
</feature>
<dbReference type="GeneTree" id="ENSGT00940000158314"/>
<dbReference type="PANTHER" id="PTHR17613">
    <property type="entry name" value="CEREBRAL PROTEIN-11-RELATED"/>
    <property type="match status" value="1"/>
</dbReference>
<comment type="subcellular location">
    <subcellularLocation>
        <location evidence="1">Membrane</location>
    </subcellularLocation>
</comment>
<dbReference type="InParanoid" id="A0A5F9DCQ9"/>
<dbReference type="STRING" id="9986.ENSOCUP00000043633"/>
<feature type="compositionally biased region" description="Low complexity" evidence="8">
    <location>
        <begin position="35"/>
        <end position="46"/>
    </location>
</feature>
<accession>A0A5F9DCQ9</accession>
<feature type="coiled-coil region" evidence="7">
    <location>
        <begin position="521"/>
        <end position="591"/>
    </location>
</feature>
<evidence type="ECO:0000313" key="10">
    <source>
        <dbReference type="Proteomes" id="UP000001811"/>
    </source>
</evidence>
<feature type="compositionally biased region" description="Gly residues" evidence="8">
    <location>
        <begin position="618"/>
        <end position="628"/>
    </location>
</feature>
<keyword evidence="4" id="KW-1133">Transmembrane helix</keyword>
<feature type="region of interest" description="Disordered" evidence="8">
    <location>
        <begin position="695"/>
        <end position="840"/>
    </location>
</feature>
<evidence type="ECO:0000256" key="7">
    <source>
        <dbReference type="SAM" id="Coils"/>
    </source>
</evidence>
<feature type="compositionally biased region" description="Basic and acidic residues" evidence="8">
    <location>
        <begin position="111"/>
        <end position="127"/>
    </location>
</feature>
<dbReference type="GO" id="GO:0005783">
    <property type="term" value="C:endoplasmic reticulum"/>
    <property type="evidence" value="ECO:0007669"/>
    <property type="project" value="Ensembl"/>
</dbReference>
<evidence type="ECO:0000256" key="3">
    <source>
        <dbReference type="ARBA" id="ARBA00022692"/>
    </source>
</evidence>
<dbReference type="InterPro" id="IPR019394">
    <property type="entry name" value="TEX28/TMCC"/>
</dbReference>
<dbReference type="SMR" id="A0A5F9DCQ9"/>
<feature type="region of interest" description="Disordered" evidence="8">
    <location>
        <begin position="604"/>
        <end position="628"/>
    </location>
</feature>
<dbReference type="AlphaFoldDB" id="A0A5F9DCQ9"/>
<keyword evidence="10" id="KW-1185">Reference proteome</keyword>
<organism evidence="9 10">
    <name type="scientific">Oryctolagus cuniculus</name>
    <name type="common">Rabbit</name>
    <dbReference type="NCBI Taxonomy" id="9986"/>
    <lineage>
        <taxon>Eukaryota</taxon>
        <taxon>Metazoa</taxon>
        <taxon>Chordata</taxon>
        <taxon>Craniata</taxon>
        <taxon>Vertebrata</taxon>
        <taxon>Euteleostomi</taxon>
        <taxon>Mammalia</taxon>
        <taxon>Eutheria</taxon>
        <taxon>Euarchontoglires</taxon>
        <taxon>Glires</taxon>
        <taxon>Lagomorpha</taxon>
        <taxon>Leporidae</taxon>
        <taxon>Oryctolagus</taxon>
    </lineage>
</organism>